<dbReference type="GO" id="GO:0048786">
    <property type="term" value="C:presynaptic active zone"/>
    <property type="evidence" value="ECO:0007669"/>
    <property type="project" value="TreeGrafter"/>
</dbReference>
<feature type="domain" description="SAM" evidence="9">
    <location>
        <begin position="1102"/>
        <end position="1171"/>
    </location>
</feature>
<evidence type="ECO:0000256" key="3">
    <source>
        <dbReference type="ARBA" id="ARBA00022490"/>
    </source>
</evidence>
<accession>A0A7E6D5G3</accession>
<dbReference type="Proteomes" id="UP000504628">
    <property type="component" value="Chromosome 2"/>
</dbReference>
<feature type="compositionally biased region" description="Low complexity" evidence="8">
    <location>
        <begin position="798"/>
        <end position="814"/>
    </location>
</feature>
<dbReference type="CDD" id="cd09568">
    <property type="entry name" value="SAM_liprin-alpha1_2_3_4_repeat3"/>
    <property type="match status" value="1"/>
</dbReference>
<name>A0A7E6D5G3_9CHIR</name>
<dbReference type="GeneID" id="114513323"/>
<gene>
    <name evidence="11" type="primary">PPFIA2</name>
</gene>
<feature type="domain" description="SAM" evidence="9">
    <location>
        <begin position="1021"/>
        <end position="1078"/>
    </location>
</feature>
<dbReference type="CDD" id="cd09565">
    <property type="entry name" value="SAM_liprin-alpha1_2_3_4_repeat2"/>
    <property type="match status" value="1"/>
</dbReference>
<feature type="compositionally biased region" description="Low complexity" evidence="8">
    <location>
        <begin position="16"/>
        <end position="26"/>
    </location>
</feature>
<dbReference type="PROSITE" id="PS50105">
    <property type="entry name" value="SAM_DOMAIN"/>
    <property type="match status" value="3"/>
</dbReference>
<evidence type="ECO:0000256" key="1">
    <source>
        <dbReference type="ARBA" id="ARBA00004496"/>
    </source>
</evidence>
<sequence length="1251" mass="142574">MMCEVMPTINEDTPMSQRGSQSSGSDSDSHFEQLMVNMLDERDRLLDTLRETQESLSLAQQRLQDVIYDRDSLQRQLNSALPQDIESLTGGLTGSKGADPPEFAALTKELNACREQLLEKEEEISELKAERNNTRLLLEHLECLVSRHERSLRMTVVKRQAQSPSGVSSEVEVLKALKSLFEHHKALDEKVRERLRVSLERVSALEEELAAANQEIVALREQNVHIQRKMASSEGSTESENLEGMEPGQKVHEKRLSNGSIDSTDETSQIVELQELLEKQNYEMAQMKERLAALSSRVGEVEQEAETARKDLIKTEEMNTKYQRDIREAMAQKEDMEERITTLEKRYLSAQRESTSIHDMNDKLENELANKEAILRQMEEKNRQLQERLELAEQKLQQTMRKAETLPEVEAELAQRIAALTKAEERHGNIEERMRHLEGQLEEKNQELQRARQREKMNEEHNKRLSDTVDRLLTESNERLQLHLKERMAALEEKNVLIQESETFRKNLEESLHDKERLAEEIEKLRSELDQLKMRTGSLIEPTISRTHLDTSAELRYSVGSLVDSQSDYRTTKVIRRPRRGRMGVRRDEPKVKSLGDHEWNRTQQIGMLSSHPFESDTEISDIDDDDRETIFSSMDLLSPSGHSDAQTLAMMLQEQLDAINKEIRLIQEEKESTELRAEEIENRVASVSLEGLNLARVHPGTSITASVTASSLASSSPPSGHSTPKLTPRSPAREMDRMGVMTLPSDLRKHRRKIAVVEEDGREDKATIKCETSPPPTPRAIRMTHTLPSSYHNEARSSLSASLEPESLGLGSANSSQDSLHKAPKKKGIKSSIGRLFGKKEKARLGQLRGFMETEAAAQESLGLGKLGTQAEKDRRLKKKHELLEEARRKGLPFAQWDGPTVVAWLELWLGMPAWYVAACRANVKSGAIMSALSDTEIQREIGISNPLHRLKLRLAIQEMVSLTSPSAPPTSRTPSGNVWVTHEEMENLAAPAKTKESEEGSWAQTLAYGDMNHEWIGNEWLPSLGLPQYRSYFMECLVDARMLDHLTKKDLRVHLKMVDSFHRTSLQYGIMCLKRLNYDRKELERRREASQHEIKDVLVWSNDRVIRWIQAIGLREYANNILESGVHGSLIALDENFDYSSLALLLQIPTQNTQARQILEREYNNLLALGTERRLDESDDKNFRRGSTWRRQFPAREVHGISMMPGSSETLPAGFRLTTTSGQSRKMTTDVASSRLQRLDNSTVRTYSC</sequence>
<dbReference type="Pfam" id="PF07647">
    <property type="entry name" value="SAM_2"/>
    <property type="match status" value="1"/>
</dbReference>
<organism evidence="10 11">
    <name type="scientific">Phyllostomus discolor</name>
    <name type="common">pale spear-nosed bat</name>
    <dbReference type="NCBI Taxonomy" id="89673"/>
    <lineage>
        <taxon>Eukaryota</taxon>
        <taxon>Metazoa</taxon>
        <taxon>Chordata</taxon>
        <taxon>Craniata</taxon>
        <taxon>Vertebrata</taxon>
        <taxon>Euteleostomi</taxon>
        <taxon>Mammalia</taxon>
        <taxon>Eutheria</taxon>
        <taxon>Laurasiatheria</taxon>
        <taxon>Chiroptera</taxon>
        <taxon>Yangochiroptera</taxon>
        <taxon>Phyllostomidae</taxon>
        <taxon>Phyllostominae</taxon>
        <taxon>Phyllostomus</taxon>
    </lineage>
</organism>
<feature type="region of interest" description="Disordered" evidence="8">
    <location>
        <begin position="438"/>
        <end position="463"/>
    </location>
</feature>
<evidence type="ECO:0000256" key="4">
    <source>
        <dbReference type="ARBA" id="ARBA00022553"/>
    </source>
</evidence>
<evidence type="ECO:0000256" key="7">
    <source>
        <dbReference type="SAM" id="Coils"/>
    </source>
</evidence>
<dbReference type="GO" id="GO:0005737">
    <property type="term" value="C:cytoplasm"/>
    <property type="evidence" value="ECO:0007669"/>
    <property type="project" value="UniProtKB-SubCell"/>
</dbReference>
<dbReference type="InterPro" id="IPR013761">
    <property type="entry name" value="SAM/pointed_sf"/>
</dbReference>
<feature type="compositionally biased region" description="Low complexity" evidence="8">
    <location>
        <begin position="709"/>
        <end position="725"/>
    </location>
</feature>
<evidence type="ECO:0000256" key="5">
    <source>
        <dbReference type="ARBA" id="ARBA00022737"/>
    </source>
</evidence>
<feature type="coiled-coil region" evidence="7">
    <location>
        <begin position="35"/>
        <end position="62"/>
    </location>
</feature>
<dbReference type="InterPro" id="IPR057892">
    <property type="entry name" value="LIP-1_CC2"/>
</dbReference>
<evidence type="ECO:0000256" key="6">
    <source>
        <dbReference type="ARBA" id="ARBA00023054"/>
    </source>
</evidence>
<dbReference type="InterPro" id="IPR037620">
    <property type="entry name" value="LIP-1_SAM_1"/>
</dbReference>
<dbReference type="Pfam" id="PF25526">
    <property type="entry name" value="LIP-1"/>
    <property type="match status" value="1"/>
</dbReference>
<dbReference type="InterPro" id="IPR037621">
    <property type="entry name" value="LIP-1_SAM_2"/>
</dbReference>
<protein>
    <submittedName>
        <fullName evidence="11">Liprin-alpha-2 isoform X6</fullName>
    </submittedName>
</protein>
<dbReference type="InterPro" id="IPR037622">
    <property type="entry name" value="LIP-1_SAM_3"/>
</dbReference>
<keyword evidence="3" id="KW-0963">Cytoplasm</keyword>
<dbReference type="GO" id="GO:0050808">
    <property type="term" value="P:synapse organization"/>
    <property type="evidence" value="ECO:0007669"/>
    <property type="project" value="TreeGrafter"/>
</dbReference>
<feature type="domain" description="SAM" evidence="9">
    <location>
        <begin position="898"/>
        <end position="964"/>
    </location>
</feature>
<dbReference type="Pfam" id="PF00536">
    <property type="entry name" value="SAM_1"/>
    <property type="match status" value="2"/>
</dbReference>
<keyword evidence="6 7" id="KW-0175">Coiled coil</keyword>
<feature type="coiled-coil region" evidence="7">
    <location>
        <begin position="505"/>
        <end position="535"/>
    </location>
</feature>
<dbReference type="SUPFAM" id="SSF47769">
    <property type="entry name" value="SAM/Pointed domain"/>
    <property type="match status" value="3"/>
</dbReference>
<proteinExistence type="inferred from homology"/>
<keyword evidence="4" id="KW-0597">Phosphoprotein</keyword>
<dbReference type="InterPro" id="IPR029515">
    <property type="entry name" value="Liprin"/>
</dbReference>
<reference evidence="11" key="1">
    <citation type="submission" date="2025-08" db="UniProtKB">
        <authorList>
            <consortium name="RefSeq"/>
        </authorList>
    </citation>
    <scope>IDENTIFICATION</scope>
    <source>
        <tissue evidence="11">Muscle</tissue>
    </source>
</reference>
<evidence type="ECO:0000256" key="8">
    <source>
        <dbReference type="SAM" id="MobiDB-lite"/>
    </source>
</evidence>
<dbReference type="AlphaFoldDB" id="A0A7E6D5G3"/>
<dbReference type="PANTHER" id="PTHR12587">
    <property type="entry name" value="LAR INTERACTING PROTEIN LIP -RELATED PROTEIN"/>
    <property type="match status" value="1"/>
</dbReference>
<dbReference type="InterPro" id="IPR001660">
    <property type="entry name" value="SAM"/>
</dbReference>
<dbReference type="CTD" id="8499"/>
<dbReference type="FunFam" id="1.10.150.50:FF:000002">
    <property type="entry name" value="PTPRF interacting protein alpha 1"/>
    <property type="match status" value="1"/>
</dbReference>
<comment type="subcellular location">
    <subcellularLocation>
        <location evidence="1">Cytoplasm</location>
    </subcellularLocation>
</comment>
<feature type="coiled-coil region" evidence="7">
    <location>
        <begin position="195"/>
        <end position="229"/>
    </location>
</feature>
<feature type="coiled-coil region" evidence="7">
    <location>
        <begin position="103"/>
        <end position="144"/>
    </location>
</feature>
<evidence type="ECO:0000256" key="2">
    <source>
        <dbReference type="ARBA" id="ARBA00007026"/>
    </source>
</evidence>
<feature type="region of interest" description="Disordered" evidence="8">
    <location>
        <begin position="709"/>
        <end position="738"/>
    </location>
</feature>
<evidence type="ECO:0000259" key="9">
    <source>
        <dbReference type="PROSITE" id="PS50105"/>
    </source>
</evidence>
<evidence type="ECO:0000313" key="10">
    <source>
        <dbReference type="Proteomes" id="UP000504628"/>
    </source>
</evidence>
<feature type="coiled-coil region" evidence="7">
    <location>
        <begin position="650"/>
        <end position="691"/>
    </location>
</feature>
<feature type="region of interest" description="Disordered" evidence="8">
    <location>
        <begin position="1"/>
        <end position="29"/>
    </location>
</feature>
<comment type="similarity">
    <text evidence="2">Belongs to the liprin family. Liprin-alpha subfamily.</text>
</comment>
<dbReference type="FunFam" id="1.10.150.50:FF:000004">
    <property type="entry name" value="PTPRF interacting protein alpha 1"/>
    <property type="match status" value="1"/>
</dbReference>
<keyword evidence="10" id="KW-1185">Reference proteome</keyword>
<dbReference type="RefSeq" id="XP_035874515.1">
    <property type="nucleotide sequence ID" value="XM_036018622.1"/>
</dbReference>
<evidence type="ECO:0000313" key="11">
    <source>
        <dbReference type="RefSeq" id="XP_035874515.1"/>
    </source>
</evidence>
<dbReference type="FunFam" id="1.10.150.50:FF:000003">
    <property type="entry name" value="liprin-alpha-2 isoform X1"/>
    <property type="match status" value="1"/>
</dbReference>
<feature type="region of interest" description="Disordered" evidence="8">
    <location>
        <begin position="760"/>
        <end position="834"/>
    </location>
</feature>
<dbReference type="Gene3D" id="1.10.150.50">
    <property type="entry name" value="Transcription Factor, Ets-1"/>
    <property type="match status" value="3"/>
</dbReference>
<dbReference type="PANTHER" id="PTHR12587:SF6">
    <property type="entry name" value="LIPRIN-ALPHA-2"/>
    <property type="match status" value="1"/>
</dbReference>
<dbReference type="CDD" id="cd09562">
    <property type="entry name" value="SAM_liprin-alpha1_2_3_4_repeat1"/>
    <property type="match status" value="1"/>
</dbReference>
<dbReference type="SMART" id="SM00454">
    <property type="entry name" value="SAM"/>
    <property type="match status" value="3"/>
</dbReference>
<keyword evidence="5" id="KW-0677">Repeat</keyword>